<proteinExistence type="predicted"/>
<sequence>MNVLNLVHPPYFFDDPIISYIFMQNLKNFFFKYFGNYKKLFSLCHYKIMSHCSGTYPNVVAWEGKISNLAPSYTQLDRTYMGKGNASTTSALPPATTASSNKELRTQVRPSFGGAGLAPKNSLMSNIPVPPTQALTPGFTTVMAAYGNSGYCGSRF</sequence>
<evidence type="ECO:0000313" key="1">
    <source>
        <dbReference type="EMBL" id="QHT09894.1"/>
    </source>
</evidence>
<dbReference type="AlphaFoldDB" id="A0A6C0D1C1"/>
<name>A0A6C0D1C1_9ZZZZ</name>
<organism evidence="1">
    <name type="scientific">viral metagenome</name>
    <dbReference type="NCBI Taxonomy" id="1070528"/>
    <lineage>
        <taxon>unclassified sequences</taxon>
        <taxon>metagenomes</taxon>
        <taxon>organismal metagenomes</taxon>
    </lineage>
</organism>
<protein>
    <submittedName>
        <fullName evidence="1">Uncharacterized protein</fullName>
    </submittedName>
</protein>
<reference evidence="1" key="1">
    <citation type="journal article" date="2020" name="Nature">
        <title>Giant virus diversity and host interactions through global metagenomics.</title>
        <authorList>
            <person name="Schulz F."/>
            <person name="Roux S."/>
            <person name="Paez-Espino D."/>
            <person name="Jungbluth S."/>
            <person name="Walsh D.A."/>
            <person name="Denef V.J."/>
            <person name="McMahon K.D."/>
            <person name="Konstantinidis K.T."/>
            <person name="Eloe-Fadrosh E.A."/>
            <person name="Kyrpides N.C."/>
            <person name="Woyke T."/>
        </authorList>
    </citation>
    <scope>NUCLEOTIDE SEQUENCE</scope>
    <source>
        <strain evidence="1">GVMAG-M-3300023174-104</strain>
    </source>
</reference>
<dbReference type="EMBL" id="MN739518">
    <property type="protein sequence ID" value="QHT09894.1"/>
    <property type="molecule type" value="Genomic_DNA"/>
</dbReference>
<accession>A0A6C0D1C1</accession>